<protein>
    <submittedName>
        <fullName evidence="3">PP2C family protein-serine/threonine phosphatase</fullName>
        <ecNumber evidence="3">3.1.3.16</ecNumber>
    </submittedName>
</protein>
<dbReference type="PROSITE" id="PS51746">
    <property type="entry name" value="PPM_2"/>
    <property type="match status" value="1"/>
</dbReference>
<dbReference type="Gene3D" id="3.60.40.10">
    <property type="entry name" value="PPM-type phosphatase domain"/>
    <property type="match status" value="1"/>
</dbReference>
<evidence type="ECO:0000259" key="2">
    <source>
        <dbReference type="PROSITE" id="PS51746"/>
    </source>
</evidence>
<dbReference type="InterPro" id="IPR036457">
    <property type="entry name" value="PPM-type-like_dom_sf"/>
</dbReference>
<comment type="caution">
    <text evidence="3">The sequence shown here is derived from an EMBL/GenBank/DDBJ whole genome shotgun (WGS) entry which is preliminary data.</text>
</comment>
<proteinExistence type="predicted"/>
<keyword evidence="4" id="KW-1185">Reference proteome</keyword>
<feature type="region of interest" description="Disordered" evidence="1">
    <location>
        <begin position="1"/>
        <end position="25"/>
    </location>
</feature>
<accession>A0ABW1PGT9</accession>
<gene>
    <name evidence="3" type="ORF">ACFP3R_34365</name>
</gene>
<evidence type="ECO:0000313" key="4">
    <source>
        <dbReference type="Proteomes" id="UP001596220"/>
    </source>
</evidence>
<sequence>MNTPSRDITPTTASAGHPHEIRSRPTAELDHYERQRLFGITTPTTTLTRRRCGCGCGWSTAPDNVLPRPTAVAHLDRDPALPVHHVGGHTRVGSRPLNADSYGSTVDDTTGLAAIAVADGIGSHPGSATAAATTTTAPGAALTASTSNAASNAAVSGLLAARDALTAHEDLTGGRDTVTVVAVSRPPAPHDSLIRDIAWVGDCRAYLLEDTLLTRLTTDHTVGERIRQADRPEPPAACNDNVVVTSVGTADPLTLGTAVARTEGGRLAPVGDGGGKGVEPAVLHEVLREVGDLGEAAEFLVGFGVDRPRADNATALVIDTHPLRPRIHPAARPAVPVLAALTVPVNRRCADTRAWRLP</sequence>
<organism evidence="3 4">
    <name type="scientific">Saccharothrix lopnurensis</name>
    <dbReference type="NCBI Taxonomy" id="1670621"/>
    <lineage>
        <taxon>Bacteria</taxon>
        <taxon>Bacillati</taxon>
        <taxon>Actinomycetota</taxon>
        <taxon>Actinomycetes</taxon>
        <taxon>Pseudonocardiales</taxon>
        <taxon>Pseudonocardiaceae</taxon>
        <taxon>Saccharothrix</taxon>
    </lineage>
</organism>
<dbReference type="RefSeq" id="WP_380642575.1">
    <property type="nucleotide sequence ID" value="NZ_JBHSQO010000062.1"/>
</dbReference>
<dbReference type="SMART" id="SM00332">
    <property type="entry name" value="PP2Cc"/>
    <property type="match status" value="1"/>
</dbReference>
<reference evidence="4" key="1">
    <citation type="journal article" date="2019" name="Int. J. Syst. Evol. Microbiol.">
        <title>The Global Catalogue of Microorganisms (GCM) 10K type strain sequencing project: providing services to taxonomists for standard genome sequencing and annotation.</title>
        <authorList>
            <consortium name="The Broad Institute Genomics Platform"/>
            <consortium name="The Broad Institute Genome Sequencing Center for Infectious Disease"/>
            <person name="Wu L."/>
            <person name="Ma J."/>
        </authorList>
    </citation>
    <scope>NUCLEOTIDE SEQUENCE [LARGE SCALE GENOMIC DNA]</scope>
    <source>
        <strain evidence="4">CGMCC 4.7246</strain>
    </source>
</reference>
<feature type="compositionally biased region" description="Polar residues" evidence="1">
    <location>
        <begin position="1"/>
        <end position="14"/>
    </location>
</feature>
<feature type="domain" description="PPM-type phosphatase" evidence="2">
    <location>
        <begin position="85"/>
        <end position="320"/>
    </location>
</feature>
<dbReference type="EMBL" id="JBHSQO010000062">
    <property type="protein sequence ID" value="MFC6094379.1"/>
    <property type="molecule type" value="Genomic_DNA"/>
</dbReference>
<dbReference type="Proteomes" id="UP001596220">
    <property type="component" value="Unassembled WGS sequence"/>
</dbReference>
<evidence type="ECO:0000313" key="3">
    <source>
        <dbReference type="EMBL" id="MFC6094379.1"/>
    </source>
</evidence>
<dbReference type="GO" id="GO:0004722">
    <property type="term" value="F:protein serine/threonine phosphatase activity"/>
    <property type="evidence" value="ECO:0007669"/>
    <property type="project" value="UniProtKB-EC"/>
</dbReference>
<keyword evidence="3" id="KW-0378">Hydrolase</keyword>
<name>A0ABW1PGT9_9PSEU</name>
<evidence type="ECO:0000256" key="1">
    <source>
        <dbReference type="SAM" id="MobiDB-lite"/>
    </source>
</evidence>
<dbReference type="InterPro" id="IPR001932">
    <property type="entry name" value="PPM-type_phosphatase-like_dom"/>
</dbReference>
<dbReference type="EC" id="3.1.3.16" evidence="3"/>
<dbReference type="SUPFAM" id="SSF81606">
    <property type="entry name" value="PP2C-like"/>
    <property type="match status" value="1"/>
</dbReference>